<organism evidence="4 5">
    <name type="scientific">Trichoderma aggressivum f. europaeum</name>
    <dbReference type="NCBI Taxonomy" id="173218"/>
    <lineage>
        <taxon>Eukaryota</taxon>
        <taxon>Fungi</taxon>
        <taxon>Dikarya</taxon>
        <taxon>Ascomycota</taxon>
        <taxon>Pezizomycotina</taxon>
        <taxon>Sordariomycetes</taxon>
        <taxon>Hypocreomycetidae</taxon>
        <taxon>Hypocreales</taxon>
        <taxon>Hypocreaceae</taxon>
        <taxon>Trichoderma</taxon>
    </lineage>
</organism>
<dbReference type="PANTHER" id="PTHR12281">
    <property type="entry name" value="RP42 RELATED"/>
    <property type="match status" value="1"/>
</dbReference>
<dbReference type="Gene3D" id="1.10.238.10">
    <property type="entry name" value="EF-hand"/>
    <property type="match status" value="1"/>
</dbReference>
<evidence type="ECO:0000313" key="4">
    <source>
        <dbReference type="EMBL" id="KAK4076657.1"/>
    </source>
</evidence>
<feature type="region of interest" description="Disordered" evidence="2">
    <location>
        <begin position="128"/>
        <end position="200"/>
    </location>
</feature>
<comment type="caution">
    <text evidence="4">The sequence shown here is derived from an EMBL/GenBank/DDBJ whole genome shotgun (WGS) entry which is preliminary data.</text>
</comment>
<dbReference type="GO" id="GO:0097602">
    <property type="term" value="F:cullin family protein binding"/>
    <property type="evidence" value="ECO:0007669"/>
    <property type="project" value="TreeGrafter"/>
</dbReference>
<evidence type="ECO:0000256" key="1">
    <source>
        <dbReference type="RuleBase" id="RU410713"/>
    </source>
</evidence>
<dbReference type="InterPro" id="IPR042460">
    <property type="entry name" value="DCN1-like_PONY"/>
</dbReference>
<dbReference type="PANTHER" id="PTHR12281:SF31">
    <property type="entry name" value="DCN1-LIKE PROTEIN 3"/>
    <property type="match status" value="1"/>
</dbReference>
<dbReference type="GO" id="GO:0000151">
    <property type="term" value="C:ubiquitin ligase complex"/>
    <property type="evidence" value="ECO:0007669"/>
    <property type="project" value="TreeGrafter"/>
</dbReference>
<evidence type="ECO:0000256" key="2">
    <source>
        <dbReference type="SAM" id="MobiDB-lite"/>
    </source>
</evidence>
<dbReference type="Gene3D" id="1.10.238.200">
    <property type="entry name" value="Cullin, PONY binding domain"/>
    <property type="match status" value="1"/>
</dbReference>
<dbReference type="PROSITE" id="PS51229">
    <property type="entry name" value="DCUN1"/>
    <property type="match status" value="1"/>
</dbReference>
<dbReference type="Gene3D" id="1.10.8.10">
    <property type="entry name" value="DNA helicase RuvA subunit, C-terminal domain"/>
    <property type="match status" value="1"/>
</dbReference>
<dbReference type="InterPro" id="IPR005176">
    <property type="entry name" value="PONY_dom"/>
</dbReference>
<comment type="function">
    <text evidence="1">Neddylation of cullins play an essential role in the regulation of SCF-type complexes activity.</text>
</comment>
<proteinExistence type="predicted"/>
<dbReference type="Pfam" id="PF03556">
    <property type="entry name" value="Cullin_binding"/>
    <property type="match status" value="1"/>
</dbReference>
<reference evidence="4" key="1">
    <citation type="submission" date="2023-11" db="EMBL/GenBank/DDBJ databases">
        <title>The genome sequences of three competitors of mushroom-forming fungi.</title>
        <authorList>
            <person name="Beijen E."/>
            <person name="Ohm R.A."/>
        </authorList>
    </citation>
    <scope>NUCLEOTIDE SEQUENCE</scope>
    <source>
        <strain evidence="4">CBS 100526</strain>
    </source>
</reference>
<feature type="compositionally biased region" description="Basic and acidic residues" evidence="2">
    <location>
        <begin position="150"/>
        <end position="162"/>
    </location>
</feature>
<evidence type="ECO:0000259" key="3">
    <source>
        <dbReference type="PROSITE" id="PS51229"/>
    </source>
</evidence>
<name>A0AAE1M0H5_9HYPO</name>
<dbReference type="RefSeq" id="XP_062756767.1">
    <property type="nucleotide sequence ID" value="XM_062898644.1"/>
</dbReference>
<keyword evidence="5" id="KW-1185">Reference proteome</keyword>
<dbReference type="GO" id="GO:0031624">
    <property type="term" value="F:ubiquitin conjugating enzyme binding"/>
    <property type="evidence" value="ECO:0007669"/>
    <property type="project" value="TreeGrafter"/>
</dbReference>
<sequence>MDPTLLMEVELNVQNGRFKLLSPPITPSLALCSRQFWVPNLLSRRQLAAQAPPRQKPPSREHLPLLPRILSSFCPLSSPGRHLIADRRTLDSPSLVSSAAALGVHDRSPPPIQRLRLVDNGHLYRQTTTTTHHRSTYLAFDQRPATSDQRPTHEPRPDERSGRSVLYSTATAPSRSSCDPDKSPQLADLPLPATMPPPSSAQQKVLLAQFVNLTGATERQATRYLKSTGYKLNEAVDAASGTHASRASGLRMMLGWKGVKHHLPSKVAKAVPHWLSKKKRENHGADTSSTRDQSGRFYMNSASEAKGPSLLDAKLDSLFDSLRDDSADDKDQLELESTMGYLSEKLNVSLENAELFVVLELVQAPSVGEITRAGFIDGWKSSGAGTSHAEHAAHVRKLISDLSRDMALFKKVYKYAFVAGREKDQKALALDNALIYWSMLFSAPGVVWKGKHDWLDLWKTFLGEKWTRSVNRDMWNMILEFALKSISDESLSFWSEDGAWPSVIDDFVEWCKQKGIGKPETMEVDGQ</sequence>
<feature type="domain" description="DCUN1" evidence="3">
    <location>
        <begin position="310"/>
        <end position="512"/>
    </location>
</feature>
<gene>
    <name evidence="4" type="ORF">Triagg1_4260</name>
</gene>
<protein>
    <recommendedName>
        <fullName evidence="1">Defective in cullin neddylation protein</fullName>
    </recommendedName>
</protein>
<dbReference type="Pfam" id="PF14555">
    <property type="entry name" value="UBA_4"/>
    <property type="match status" value="1"/>
</dbReference>
<dbReference type="InterPro" id="IPR014764">
    <property type="entry name" value="DCN-prot"/>
</dbReference>
<feature type="compositionally biased region" description="Polar residues" evidence="2">
    <location>
        <begin position="166"/>
        <end position="177"/>
    </location>
</feature>
<dbReference type="Proteomes" id="UP001273209">
    <property type="component" value="Unassembled WGS sequence"/>
</dbReference>
<dbReference type="GO" id="GO:0032182">
    <property type="term" value="F:ubiquitin-like protein binding"/>
    <property type="evidence" value="ECO:0007669"/>
    <property type="project" value="TreeGrafter"/>
</dbReference>
<accession>A0AAE1M0H5</accession>
<dbReference type="GeneID" id="87918549"/>
<dbReference type="AlphaFoldDB" id="A0AAE1M0H5"/>
<feature type="region of interest" description="Disordered" evidence="2">
    <location>
        <begin position="270"/>
        <end position="296"/>
    </location>
</feature>
<dbReference type="GO" id="GO:0045116">
    <property type="term" value="P:protein neddylation"/>
    <property type="evidence" value="ECO:0007669"/>
    <property type="project" value="TreeGrafter"/>
</dbReference>
<dbReference type="EMBL" id="JAWRVG010000013">
    <property type="protein sequence ID" value="KAK4076657.1"/>
    <property type="molecule type" value="Genomic_DNA"/>
</dbReference>
<evidence type="ECO:0000313" key="5">
    <source>
        <dbReference type="Proteomes" id="UP001273209"/>
    </source>
</evidence>